<protein>
    <submittedName>
        <fullName evidence="1">Uncharacterized protein</fullName>
    </submittedName>
</protein>
<evidence type="ECO:0000313" key="1">
    <source>
        <dbReference type="EMBL" id="TCK75987.1"/>
    </source>
</evidence>
<dbReference type="EMBL" id="SMGK01000001">
    <property type="protein sequence ID" value="TCK75987.1"/>
    <property type="molecule type" value="Genomic_DNA"/>
</dbReference>
<proteinExistence type="predicted"/>
<sequence>MNDAVWHNEAMHPKDACTLEEAKDVLRQTKMFVENLAKTLPLISLTQSVM</sequence>
<reference evidence="1 2" key="1">
    <citation type="submission" date="2019-03" db="EMBL/GenBank/DDBJ databases">
        <title>Genomic Encyclopedia of Type Strains, Phase IV (KMG-IV): sequencing the most valuable type-strain genomes for metagenomic binning, comparative biology and taxonomic classification.</title>
        <authorList>
            <person name="Goeker M."/>
        </authorList>
    </citation>
    <scope>NUCLEOTIDE SEQUENCE [LARGE SCALE GENOMIC DNA]</scope>
    <source>
        <strain evidence="1 2">DSM 103428</strain>
    </source>
</reference>
<evidence type="ECO:0000313" key="2">
    <source>
        <dbReference type="Proteomes" id="UP000295210"/>
    </source>
</evidence>
<gene>
    <name evidence="1" type="ORF">C7378_0991</name>
</gene>
<name>A0A4R1LE17_9BACT</name>
<organism evidence="1 2">
    <name type="scientific">Acidipila rosea</name>
    <dbReference type="NCBI Taxonomy" id="768535"/>
    <lineage>
        <taxon>Bacteria</taxon>
        <taxon>Pseudomonadati</taxon>
        <taxon>Acidobacteriota</taxon>
        <taxon>Terriglobia</taxon>
        <taxon>Terriglobales</taxon>
        <taxon>Acidobacteriaceae</taxon>
        <taxon>Acidipila</taxon>
    </lineage>
</organism>
<keyword evidence="2" id="KW-1185">Reference proteome</keyword>
<comment type="caution">
    <text evidence="1">The sequence shown here is derived from an EMBL/GenBank/DDBJ whole genome shotgun (WGS) entry which is preliminary data.</text>
</comment>
<accession>A0A4R1LE17</accession>
<dbReference type="AlphaFoldDB" id="A0A4R1LE17"/>
<dbReference type="Proteomes" id="UP000295210">
    <property type="component" value="Unassembled WGS sequence"/>
</dbReference>